<organism evidence="9 10">
    <name type="scientific">Rhodococcus phage CosmicSans</name>
    <dbReference type="NCBI Taxonomy" id="1701851"/>
    <lineage>
        <taxon>Viruses</taxon>
        <taxon>Duplodnaviria</taxon>
        <taxon>Heunggongvirae</taxon>
        <taxon>Uroviricota</taxon>
        <taxon>Caudoviricetes</taxon>
        <taxon>Rerduovirus</taxon>
        <taxon>Rerduovirus RER2</taxon>
    </lineage>
</organism>
<evidence type="ECO:0000256" key="2">
    <source>
        <dbReference type="ARBA" id="ARBA00010646"/>
    </source>
</evidence>
<sequence length="443" mass="48400">MAQRLWPLPRDGYELTSGFGPRWGAQHSGLDLAAPDGTPFYACQAGTVQFIGSATGYGQWLVIDSSDDEGSGCVEYGHMWNARATGLSVGDHVEAGQLIGYIGSNGQSTGPHLHITVWERGYNSVRIDPEVWLASAGFPGEAVAAPKPSTGEPIWGIDVSNHQGNFDFAAAKAEGFVFATHKVTEATGYRDPYWARARQEMEKHFPGRWGGYVFCRTNTDPVTEARYFYDAVGGDTSVPVQIDYEDTTNGGSGDDLCNRVRAYQDLGFRLLPIYIPRWYWRDHMGSPDLSGLPVPIWNSHYARGVDYASNLYTQHGEKAEAWSDMGGKPVSILQFSETAMVAGKLIDVNAFRGTEAELDELFSGQELSMSAVQEIKDYIDVRVTNPIGSDVKDLREQACGQGARDAGQYNGWPQLGNRTIADALAVIGVALKIEGFFDPRSIG</sequence>
<dbReference type="InterPro" id="IPR002053">
    <property type="entry name" value="Glyco_hydro_25"/>
</dbReference>
<dbReference type="GO" id="GO:0016998">
    <property type="term" value="P:cell wall macromolecule catabolic process"/>
    <property type="evidence" value="ECO:0007669"/>
    <property type="project" value="InterPro"/>
</dbReference>
<feature type="domain" description="M23ase beta-sheet core" evidence="8">
    <location>
        <begin position="26"/>
        <end position="121"/>
    </location>
</feature>
<evidence type="ECO:0000256" key="3">
    <source>
        <dbReference type="ARBA" id="ARBA00012732"/>
    </source>
</evidence>
<dbReference type="SUPFAM" id="SSF51261">
    <property type="entry name" value="Duplicated hybrid motif"/>
    <property type="match status" value="1"/>
</dbReference>
<dbReference type="GO" id="GO:0031640">
    <property type="term" value="P:killing of cells of another organism"/>
    <property type="evidence" value="ECO:0007669"/>
    <property type="project" value="UniProtKB-KW"/>
</dbReference>
<dbReference type="Pfam" id="PF01551">
    <property type="entry name" value="Peptidase_M23"/>
    <property type="match status" value="1"/>
</dbReference>
<evidence type="ECO:0000256" key="1">
    <source>
        <dbReference type="ARBA" id="ARBA00000632"/>
    </source>
</evidence>
<dbReference type="Gene3D" id="2.70.70.10">
    <property type="entry name" value="Glucose Permease (Domain IIA)"/>
    <property type="match status" value="1"/>
</dbReference>
<keyword evidence="6" id="KW-0378">Hydrolase</keyword>
<dbReference type="InterPro" id="IPR017853">
    <property type="entry name" value="GH"/>
</dbReference>
<evidence type="ECO:0000259" key="8">
    <source>
        <dbReference type="Pfam" id="PF01551"/>
    </source>
</evidence>
<dbReference type="Gene3D" id="3.20.20.80">
    <property type="entry name" value="Glycosidases"/>
    <property type="match status" value="1"/>
</dbReference>
<dbReference type="Pfam" id="PF01183">
    <property type="entry name" value="Glyco_hydro_25"/>
    <property type="match status" value="1"/>
</dbReference>
<evidence type="ECO:0000256" key="4">
    <source>
        <dbReference type="ARBA" id="ARBA00022529"/>
    </source>
</evidence>
<dbReference type="GO" id="GO:0009253">
    <property type="term" value="P:peptidoglycan catabolic process"/>
    <property type="evidence" value="ECO:0007669"/>
    <property type="project" value="InterPro"/>
</dbReference>
<evidence type="ECO:0000256" key="7">
    <source>
        <dbReference type="ARBA" id="ARBA00023295"/>
    </source>
</evidence>
<comment type="similarity">
    <text evidence="2">Belongs to the glycosyl hydrolase 25 family.</text>
</comment>
<dbReference type="CDD" id="cd12797">
    <property type="entry name" value="M23_peptidase"/>
    <property type="match status" value="1"/>
</dbReference>
<reference evidence="9 10" key="1">
    <citation type="submission" date="2015-08" db="EMBL/GenBank/DDBJ databases">
        <authorList>
            <person name="Adesuyi A.O."/>
            <person name="Belay S."/>
            <person name="Corso A.D."/>
            <person name="Debo C.J."/>
            <person name="Downie J."/>
            <person name="Durmaz C."/>
            <person name="Espinoza J.R."/>
            <person name="Gilliam M.L."/>
            <person name="Gooden M.C."/>
            <person name="Hervey R.L."/>
            <person name="Ilanchezhian M."/>
            <person name="Kamara A."/>
            <person name="Lanao D.A."/>
            <person name="Malapati S.H."/>
            <person name="Moondra S."/>
            <person name="Mattei A.M."/>
            <person name="May C.J."/>
            <person name="Modlin S.E."/>
            <person name="Sadik I."/>
            <person name="Saulenas K.M."/>
            <person name="Allen E.A."/>
            <person name="Whitaker A.L."/>
            <person name="Awate O.A."/>
            <person name="Gray V.C."/>
            <person name="Buchser W.J."/>
            <person name="Saha M.S."/>
            <person name="Delesalle V.A."/>
            <person name="Bradley K.W."/>
            <person name="Asai D.J."/>
            <person name="Bowman C.A."/>
            <person name="Russell D.A."/>
            <person name="Pope W.H."/>
            <person name="Jacobs-Sera D."/>
            <person name="Hendrix R.W."/>
            <person name="Hatfull G.F."/>
        </authorList>
    </citation>
    <scope>NUCLEOTIDE SEQUENCE [LARGE SCALE GENOMIC DNA]</scope>
</reference>
<dbReference type="CDD" id="cd00599">
    <property type="entry name" value="GH25_muramidase"/>
    <property type="match status" value="1"/>
</dbReference>
<dbReference type="SMR" id="A0A0K2CLX4"/>
<dbReference type="PROSITE" id="PS51904">
    <property type="entry name" value="GLYCOSYL_HYDROL_F25_2"/>
    <property type="match status" value="1"/>
</dbReference>
<evidence type="ECO:0000313" key="9">
    <source>
        <dbReference type="EMBL" id="ALA06454.1"/>
    </source>
</evidence>
<dbReference type="InterPro" id="IPR016047">
    <property type="entry name" value="M23ase_b-sheet_dom"/>
</dbReference>
<dbReference type="GeneID" id="26517962"/>
<dbReference type="PANTHER" id="PTHR21666:SF270">
    <property type="entry name" value="MUREIN HYDROLASE ACTIVATOR ENVC"/>
    <property type="match status" value="1"/>
</dbReference>
<dbReference type="SUPFAM" id="SSF51445">
    <property type="entry name" value="(Trans)glycosidases"/>
    <property type="match status" value="1"/>
</dbReference>
<dbReference type="KEGG" id="vg:26517962"/>
<dbReference type="SMART" id="SM00641">
    <property type="entry name" value="Glyco_25"/>
    <property type="match status" value="1"/>
</dbReference>
<dbReference type="GO" id="GO:0003796">
    <property type="term" value="F:lysozyme activity"/>
    <property type="evidence" value="ECO:0007669"/>
    <property type="project" value="UniProtKB-EC"/>
</dbReference>
<comment type="catalytic activity">
    <reaction evidence="1">
        <text>Hydrolysis of (1-&gt;4)-beta-linkages between N-acetylmuramic acid and N-acetyl-D-glucosamine residues in a peptidoglycan and between N-acetyl-D-glucosamine residues in chitodextrins.</text>
        <dbReference type="EC" id="3.2.1.17"/>
    </reaction>
</comment>
<name>A0A0K2CLX4_9CAUD</name>
<dbReference type="RefSeq" id="YP_009189660.1">
    <property type="nucleotide sequence ID" value="NC_028677.1"/>
</dbReference>
<proteinExistence type="inferred from homology"/>
<dbReference type="GO" id="GO:0042742">
    <property type="term" value="P:defense response to bacterium"/>
    <property type="evidence" value="ECO:0007669"/>
    <property type="project" value="UniProtKB-KW"/>
</dbReference>
<keyword evidence="7" id="KW-0326">Glycosidase</keyword>
<dbReference type="InterPro" id="IPR018077">
    <property type="entry name" value="Glyco_hydro_fam25_subgr"/>
</dbReference>
<evidence type="ECO:0000313" key="10">
    <source>
        <dbReference type="Proteomes" id="UP000203368"/>
    </source>
</evidence>
<keyword evidence="5" id="KW-0081">Bacteriolytic enzyme</keyword>
<dbReference type="InterPro" id="IPR011055">
    <property type="entry name" value="Dup_hybrid_motif"/>
</dbReference>
<gene>
    <name evidence="9" type="ORF">SEA_COSMICSANS_7</name>
</gene>
<keyword evidence="4" id="KW-0929">Antimicrobial</keyword>
<accession>A0A0K2CLX4</accession>
<evidence type="ECO:0000256" key="6">
    <source>
        <dbReference type="ARBA" id="ARBA00022801"/>
    </source>
</evidence>
<dbReference type="Proteomes" id="UP000203368">
    <property type="component" value="Segment"/>
</dbReference>
<protein>
    <recommendedName>
        <fullName evidence="3">lysozyme</fullName>
        <ecNumber evidence="3">3.2.1.17</ecNumber>
    </recommendedName>
</protein>
<dbReference type="OrthoDB" id="16764at10239"/>
<dbReference type="EMBL" id="KT372002">
    <property type="protein sequence ID" value="ALA06454.1"/>
    <property type="molecule type" value="Genomic_DNA"/>
</dbReference>
<evidence type="ECO:0000256" key="5">
    <source>
        <dbReference type="ARBA" id="ARBA00022638"/>
    </source>
</evidence>
<dbReference type="EC" id="3.2.1.17" evidence="3"/>
<dbReference type="PANTHER" id="PTHR21666">
    <property type="entry name" value="PEPTIDASE-RELATED"/>
    <property type="match status" value="1"/>
</dbReference>
<dbReference type="GO" id="GO:0004222">
    <property type="term" value="F:metalloendopeptidase activity"/>
    <property type="evidence" value="ECO:0007669"/>
    <property type="project" value="TreeGrafter"/>
</dbReference>
<dbReference type="InterPro" id="IPR050570">
    <property type="entry name" value="Cell_wall_metabolism_enzyme"/>
</dbReference>